<evidence type="ECO:0000256" key="2">
    <source>
        <dbReference type="ARBA" id="ARBA00008872"/>
    </source>
</evidence>
<name>A0A6C0HT19_9ZZZZ</name>
<dbReference type="EC" id="4.1.1.17" evidence="6"/>
<dbReference type="Pfam" id="PF02784">
    <property type="entry name" value="Orn_Arg_deC_N"/>
    <property type="match status" value="1"/>
</dbReference>
<dbReference type="SUPFAM" id="SSF50621">
    <property type="entry name" value="Alanine racemase C-terminal domain-like"/>
    <property type="match status" value="1"/>
</dbReference>
<evidence type="ECO:0000256" key="5">
    <source>
        <dbReference type="ARBA" id="ARBA00034115"/>
    </source>
</evidence>
<keyword evidence="4" id="KW-0456">Lyase</keyword>
<dbReference type="PRINTS" id="PR01182">
    <property type="entry name" value="ORNDCRBXLASE"/>
</dbReference>
<dbReference type="PROSITE" id="PS00878">
    <property type="entry name" value="ODR_DC_2_1"/>
    <property type="match status" value="1"/>
</dbReference>
<dbReference type="AlphaFoldDB" id="A0A6C0HT19"/>
<evidence type="ECO:0000256" key="7">
    <source>
        <dbReference type="ARBA" id="ARBA00049127"/>
    </source>
</evidence>
<dbReference type="PRINTS" id="PR01179">
    <property type="entry name" value="ODADCRBXLASE"/>
</dbReference>
<dbReference type="GO" id="GO:0005737">
    <property type="term" value="C:cytoplasm"/>
    <property type="evidence" value="ECO:0007669"/>
    <property type="project" value="TreeGrafter"/>
</dbReference>
<proteinExistence type="inferred from homology"/>
<dbReference type="PANTHER" id="PTHR11482">
    <property type="entry name" value="ARGININE/DIAMINOPIMELATE/ORNITHINE DECARBOXYLASE"/>
    <property type="match status" value="1"/>
</dbReference>
<accession>A0A6C0HT19</accession>
<dbReference type="InterPro" id="IPR000183">
    <property type="entry name" value="Orn/DAP/Arg_de-COase"/>
</dbReference>
<dbReference type="FunFam" id="3.20.20.10:FF:000005">
    <property type="entry name" value="Ornithine decarboxylase"/>
    <property type="match status" value="1"/>
</dbReference>
<evidence type="ECO:0000256" key="6">
    <source>
        <dbReference type="ARBA" id="ARBA00034138"/>
    </source>
</evidence>
<keyword evidence="3" id="KW-0663">Pyridoxal phosphate</keyword>
<evidence type="ECO:0000313" key="9">
    <source>
        <dbReference type="EMBL" id="QHT83821.1"/>
    </source>
</evidence>
<dbReference type="GO" id="GO:0004586">
    <property type="term" value="F:ornithine decarboxylase activity"/>
    <property type="evidence" value="ECO:0007669"/>
    <property type="project" value="UniProtKB-EC"/>
</dbReference>
<comment type="cofactor">
    <cofactor evidence="1">
        <name>pyridoxal 5'-phosphate</name>
        <dbReference type="ChEBI" id="CHEBI:597326"/>
    </cofactor>
</comment>
<dbReference type="InterPro" id="IPR029066">
    <property type="entry name" value="PLP-binding_barrel"/>
</dbReference>
<comment type="similarity">
    <text evidence="2">Belongs to the Orn/Lys/Arg decarboxylase class-II family.</text>
</comment>
<comment type="pathway">
    <text evidence="5">Amine and polyamine biosynthesis; putrescine biosynthesis via L-ornithine pathway; putrescine from L-ornithine: step 1/1.</text>
</comment>
<dbReference type="PANTHER" id="PTHR11482:SF6">
    <property type="entry name" value="ORNITHINE DECARBOXYLASE 1-RELATED"/>
    <property type="match status" value="1"/>
</dbReference>
<dbReference type="Gene3D" id="2.40.37.10">
    <property type="entry name" value="Lyase, Ornithine Decarboxylase, Chain A, domain 1"/>
    <property type="match status" value="1"/>
</dbReference>
<protein>
    <recommendedName>
        <fullName evidence="6">ornithine decarboxylase</fullName>
        <ecNumber evidence="6">4.1.1.17</ecNumber>
    </recommendedName>
</protein>
<dbReference type="CDD" id="cd00622">
    <property type="entry name" value="PLPDE_III_ODC"/>
    <property type="match status" value="1"/>
</dbReference>
<dbReference type="InterPro" id="IPR002433">
    <property type="entry name" value="Orn_de-COase"/>
</dbReference>
<evidence type="ECO:0000256" key="4">
    <source>
        <dbReference type="ARBA" id="ARBA00023239"/>
    </source>
</evidence>
<comment type="catalytic activity">
    <reaction evidence="7">
        <text>L-ornithine + H(+) = putrescine + CO2</text>
        <dbReference type="Rhea" id="RHEA:22964"/>
        <dbReference type="ChEBI" id="CHEBI:15378"/>
        <dbReference type="ChEBI" id="CHEBI:16526"/>
        <dbReference type="ChEBI" id="CHEBI:46911"/>
        <dbReference type="ChEBI" id="CHEBI:326268"/>
        <dbReference type="EC" id="4.1.1.17"/>
    </reaction>
</comment>
<dbReference type="InterPro" id="IPR022644">
    <property type="entry name" value="De-COase2_N"/>
</dbReference>
<dbReference type="SUPFAM" id="SSF51419">
    <property type="entry name" value="PLP-binding barrel"/>
    <property type="match status" value="1"/>
</dbReference>
<evidence type="ECO:0000259" key="8">
    <source>
        <dbReference type="Pfam" id="PF02784"/>
    </source>
</evidence>
<dbReference type="EMBL" id="MN740012">
    <property type="protein sequence ID" value="QHT83821.1"/>
    <property type="molecule type" value="Genomic_DNA"/>
</dbReference>
<dbReference type="GO" id="GO:0033387">
    <property type="term" value="P:putrescine biosynthetic process from arginine, via ornithine"/>
    <property type="evidence" value="ECO:0007669"/>
    <property type="project" value="TreeGrafter"/>
</dbReference>
<sequence>MNNVITNIINKHNPKESFYIIDLEKIKNLYKNWMSLLPLVKPYYAVKSNNNLILLKTLNSLGVNYDCASKKEIQTILDLTNDPSRIIFANPCKLVSHLEYAREQSVHLMTFDCQEELYKIKKYHANSRLILRLAVDDSKSIIKFNIKFGCSLNNVETLLLLAKQLDLNIVGFSFHVGSNNYYPESYYNAIKDSKTAYDIAISLDIRPTIIDIGGGFSSLNRFEETAFEINRAIHDFFNEEILNKSIEFIGEPGRYFSETTHTLVLSVIGKKFSITDNTMIYTLNESIYNSFNCIIFDYCIPKLIPLYPQNPDILYKSRFFGYTCDSLDLISDNIDIPLLNIDDVLYIENFGAYTYVASSSFNGFESSKMFYDMDGREL</sequence>
<dbReference type="Gene3D" id="3.20.20.10">
    <property type="entry name" value="Alanine racemase"/>
    <property type="match status" value="1"/>
</dbReference>
<evidence type="ECO:0000256" key="1">
    <source>
        <dbReference type="ARBA" id="ARBA00001933"/>
    </source>
</evidence>
<feature type="domain" description="Orn/DAP/Arg decarboxylase 2 N-terminal" evidence="8">
    <location>
        <begin position="24"/>
        <end position="257"/>
    </location>
</feature>
<organism evidence="9">
    <name type="scientific">viral metagenome</name>
    <dbReference type="NCBI Taxonomy" id="1070528"/>
    <lineage>
        <taxon>unclassified sequences</taxon>
        <taxon>metagenomes</taxon>
        <taxon>organismal metagenomes</taxon>
    </lineage>
</organism>
<evidence type="ECO:0000256" key="3">
    <source>
        <dbReference type="ARBA" id="ARBA00022898"/>
    </source>
</evidence>
<dbReference type="InterPro" id="IPR022653">
    <property type="entry name" value="De-COase2_pyr-phos_BS"/>
</dbReference>
<dbReference type="InterPro" id="IPR009006">
    <property type="entry name" value="Ala_racemase/Decarboxylase_C"/>
</dbReference>
<reference evidence="9" key="1">
    <citation type="journal article" date="2020" name="Nature">
        <title>Giant virus diversity and host interactions through global metagenomics.</title>
        <authorList>
            <person name="Schulz F."/>
            <person name="Roux S."/>
            <person name="Paez-Espino D."/>
            <person name="Jungbluth S."/>
            <person name="Walsh D.A."/>
            <person name="Denef V.J."/>
            <person name="McMahon K.D."/>
            <person name="Konstantinidis K.T."/>
            <person name="Eloe-Fadrosh E.A."/>
            <person name="Kyrpides N.C."/>
            <person name="Woyke T."/>
        </authorList>
    </citation>
    <scope>NUCLEOTIDE SEQUENCE</scope>
    <source>
        <strain evidence="9">GVMAG-M-3300023184-168</strain>
    </source>
</reference>